<dbReference type="InterPro" id="IPR014001">
    <property type="entry name" value="Helicase_ATP-bd"/>
</dbReference>
<keyword evidence="3" id="KW-0347">Helicase</keyword>
<dbReference type="CDD" id="cd18791">
    <property type="entry name" value="SF2_C_RHA"/>
    <property type="match status" value="1"/>
</dbReference>
<dbReference type="GO" id="GO:0016787">
    <property type="term" value="F:hydrolase activity"/>
    <property type="evidence" value="ECO:0007669"/>
    <property type="project" value="UniProtKB-KW"/>
</dbReference>
<dbReference type="PROSITE" id="PS51194">
    <property type="entry name" value="HELICASE_CTER"/>
    <property type="match status" value="1"/>
</dbReference>
<dbReference type="InterPro" id="IPR011545">
    <property type="entry name" value="DEAD/DEAH_box_helicase_dom"/>
</dbReference>
<reference evidence="7 8" key="1">
    <citation type="journal article" date="2017" name="Environ. Microbiol.">
        <title>Decay of the glycolytic pathway and adaptation to intranuclear parasitism within Enterocytozoonidae microsporidia.</title>
        <authorList>
            <person name="Wiredu Boakye D."/>
            <person name="Jaroenlak P."/>
            <person name="Prachumwat A."/>
            <person name="Williams T.A."/>
            <person name="Bateman K.S."/>
            <person name="Itsathitphaisarn O."/>
            <person name="Sritunyalucksana K."/>
            <person name="Paszkiewicz K.H."/>
            <person name="Moore K.A."/>
            <person name="Stentiford G.D."/>
            <person name="Williams B.A."/>
        </authorList>
    </citation>
    <scope>NUCLEOTIDE SEQUENCE [LARGE SCALE GENOMIC DNA]</scope>
    <source>
        <strain evidence="7 8">TH1</strain>
    </source>
</reference>
<sequence length="566" mass="66086">MYKWRLEIEKYKDLILDKIEKNKTVIIKGPTGCGKTTYLPLLLKDKKVAIIQPRRISVYALYESLKSHLPNVGYKMRFEQIKVDRNKPHTMIFTDGAFLMNFDLEYDFVIVDEVHERSERIDVLLILLNKYFKNKLILMSATLETVELEKYFSAKTIEIKCKTNKLKRIYLEKPTADYITTSFLKIKEILQKKENVDGRRDILVFLPTVEDINELSKNLKRIVGCNVHKVYSQMSEEKQRMIFEKTPGIKIILSTNICETSLTIPSVKYVIDSGLVKNKVFDGISYFGIQKISSESEKQREGRCNRTGEGVCYKMYTKDTKFYNSSPTFSRIDVSSVFLFCVYYKINILTCEFLSYPTVKGCKYALENLCEKGCIEICEKQNNINIKITNHGKKMILLPFELDLAHFYELSCREGCGYFATVFVTLASLENYNFLMLKEKDKINDIEYMVFVFEEYVKAKDKEFFCKQFELPIKGMSIAFKIFSGMKNKMTKGGIDDFLRLFSKCFSYNKCVRQTDGSYIHEKTGRKVWIHPSSTFFKRKVQKIVCVNFFCTSKAYCRIVGQFYGI</sequence>
<dbReference type="InterPro" id="IPR027417">
    <property type="entry name" value="P-loop_NTPase"/>
</dbReference>
<dbReference type="STRING" id="646526.A0A1W0E6J7"/>
<evidence type="ECO:0000256" key="4">
    <source>
        <dbReference type="ARBA" id="ARBA00022840"/>
    </source>
</evidence>
<dbReference type="GO" id="GO:0004386">
    <property type="term" value="F:helicase activity"/>
    <property type="evidence" value="ECO:0007669"/>
    <property type="project" value="UniProtKB-KW"/>
</dbReference>
<proteinExistence type="predicted"/>
<dbReference type="PROSITE" id="PS51192">
    <property type="entry name" value="HELICASE_ATP_BIND_1"/>
    <property type="match status" value="1"/>
</dbReference>
<dbReference type="OrthoDB" id="10253254at2759"/>
<dbReference type="GO" id="GO:0003723">
    <property type="term" value="F:RNA binding"/>
    <property type="evidence" value="ECO:0007669"/>
    <property type="project" value="TreeGrafter"/>
</dbReference>
<gene>
    <name evidence="7" type="primary">Dhx33</name>
    <name evidence="7" type="ORF">EHP00_202</name>
</gene>
<dbReference type="PANTHER" id="PTHR18934:SF91">
    <property type="entry name" value="PRE-MRNA-SPLICING FACTOR ATP-DEPENDENT RNA HELICASE PRP16"/>
    <property type="match status" value="1"/>
</dbReference>
<feature type="domain" description="Helicase ATP-binding" evidence="5">
    <location>
        <begin position="16"/>
        <end position="161"/>
    </location>
</feature>
<evidence type="ECO:0000256" key="2">
    <source>
        <dbReference type="ARBA" id="ARBA00022801"/>
    </source>
</evidence>
<evidence type="ECO:0000259" key="6">
    <source>
        <dbReference type="PROSITE" id="PS51194"/>
    </source>
</evidence>
<dbReference type="Proteomes" id="UP000192758">
    <property type="component" value="Unassembled WGS sequence"/>
</dbReference>
<feature type="domain" description="Helicase C-terminal" evidence="6">
    <location>
        <begin position="188"/>
        <end position="350"/>
    </location>
</feature>
<dbReference type="SUPFAM" id="SSF52540">
    <property type="entry name" value="P-loop containing nucleoside triphosphate hydrolases"/>
    <property type="match status" value="1"/>
</dbReference>
<evidence type="ECO:0000256" key="1">
    <source>
        <dbReference type="ARBA" id="ARBA00022741"/>
    </source>
</evidence>
<evidence type="ECO:0000313" key="7">
    <source>
        <dbReference type="EMBL" id="OQS54848.1"/>
    </source>
</evidence>
<comment type="caution">
    <text evidence="7">The sequence shown here is derived from an EMBL/GenBank/DDBJ whole genome shotgun (WGS) entry which is preliminary data.</text>
</comment>
<name>A0A1W0E6J7_9MICR</name>
<dbReference type="InterPro" id="IPR001650">
    <property type="entry name" value="Helicase_C-like"/>
</dbReference>
<dbReference type="Gene3D" id="3.40.50.300">
    <property type="entry name" value="P-loop containing nucleotide triphosphate hydrolases"/>
    <property type="match status" value="2"/>
</dbReference>
<evidence type="ECO:0000313" key="8">
    <source>
        <dbReference type="Proteomes" id="UP000192758"/>
    </source>
</evidence>
<dbReference type="CDD" id="cd17917">
    <property type="entry name" value="DEXHc_RHA-like"/>
    <property type="match status" value="1"/>
</dbReference>
<dbReference type="GO" id="GO:0005524">
    <property type="term" value="F:ATP binding"/>
    <property type="evidence" value="ECO:0007669"/>
    <property type="project" value="UniProtKB-KW"/>
</dbReference>
<dbReference type="VEuPathDB" id="MicrosporidiaDB:EHP00_202"/>
<keyword evidence="4" id="KW-0067">ATP-binding</keyword>
<keyword evidence="2" id="KW-0378">Hydrolase</keyword>
<keyword evidence="1" id="KW-0547">Nucleotide-binding</keyword>
<keyword evidence="8" id="KW-1185">Reference proteome</keyword>
<dbReference type="Pfam" id="PF00271">
    <property type="entry name" value="Helicase_C"/>
    <property type="match status" value="1"/>
</dbReference>
<dbReference type="EMBL" id="MNPJ01000016">
    <property type="protein sequence ID" value="OQS54848.1"/>
    <property type="molecule type" value="Genomic_DNA"/>
</dbReference>
<dbReference type="SMART" id="SM00490">
    <property type="entry name" value="HELICc"/>
    <property type="match status" value="1"/>
</dbReference>
<dbReference type="PANTHER" id="PTHR18934">
    <property type="entry name" value="ATP-DEPENDENT RNA HELICASE"/>
    <property type="match status" value="1"/>
</dbReference>
<dbReference type="Pfam" id="PF00270">
    <property type="entry name" value="DEAD"/>
    <property type="match status" value="1"/>
</dbReference>
<accession>A0A1W0E6J7</accession>
<organism evidence="7 8">
    <name type="scientific">Ecytonucleospora hepatopenaei</name>
    <dbReference type="NCBI Taxonomy" id="646526"/>
    <lineage>
        <taxon>Eukaryota</taxon>
        <taxon>Fungi</taxon>
        <taxon>Fungi incertae sedis</taxon>
        <taxon>Microsporidia</taxon>
        <taxon>Enterocytozoonidae</taxon>
        <taxon>Ecytonucleospora</taxon>
    </lineage>
</organism>
<evidence type="ECO:0000259" key="5">
    <source>
        <dbReference type="PROSITE" id="PS51192"/>
    </source>
</evidence>
<dbReference type="SMART" id="SM00487">
    <property type="entry name" value="DEXDc"/>
    <property type="match status" value="1"/>
</dbReference>
<dbReference type="AlphaFoldDB" id="A0A1W0E6J7"/>
<evidence type="ECO:0000256" key="3">
    <source>
        <dbReference type="ARBA" id="ARBA00022806"/>
    </source>
</evidence>
<protein>
    <submittedName>
        <fullName evidence="7">Dhx33</fullName>
    </submittedName>
</protein>